<accession>A0ABR4AXX2</accession>
<proteinExistence type="predicted"/>
<dbReference type="Gene3D" id="1.10.510.10">
    <property type="entry name" value="Transferase(Phosphotransferase) domain 1"/>
    <property type="match status" value="1"/>
</dbReference>
<dbReference type="Pfam" id="PF00069">
    <property type="entry name" value="Pkinase"/>
    <property type="match status" value="1"/>
</dbReference>
<dbReference type="SUPFAM" id="SSF56112">
    <property type="entry name" value="Protein kinase-like (PK-like)"/>
    <property type="match status" value="1"/>
</dbReference>
<organism evidence="3 4">
    <name type="scientific">Lepraria finkii</name>
    <dbReference type="NCBI Taxonomy" id="1340010"/>
    <lineage>
        <taxon>Eukaryota</taxon>
        <taxon>Fungi</taxon>
        <taxon>Dikarya</taxon>
        <taxon>Ascomycota</taxon>
        <taxon>Pezizomycotina</taxon>
        <taxon>Lecanoromycetes</taxon>
        <taxon>OSLEUM clade</taxon>
        <taxon>Lecanoromycetidae</taxon>
        <taxon>Lecanorales</taxon>
        <taxon>Lecanorineae</taxon>
        <taxon>Stereocaulaceae</taxon>
        <taxon>Lepraria</taxon>
    </lineage>
</organism>
<evidence type="ECO:0000256" key="1">
    <source>
        <dbReference type="SAM" id="MobiDB-lite"/>
    </source>
</evidence>
<dbReference type="PROSITE" id="PS50011">
    <property type="entry name" value="PROTEIN_KINASE_DOM"/>
    <property type="match status" value="1"/>
</dbReference>
<dbReference type="SMART" id="SM00220">
    <property type="entry name" value="S_TKc"/>
    <property type="match status" value="1"/>
</dbReference>
<dbReference type="EMBL" id="JBHFEH010000061">
    <property type="protein sequence ID" value="KAL2049561.1"/>
    <property type="molecule type" value="Genomic_DNA"/>
</dbReference>
<evidence type="ECO:0000313" key="4">
    <source>
        <dbReference type="Proteomes" id="UP001590951"/>
    </source>
</evidence>
<sequence length="312" mass="34593">MASSDKRSTIFPGNSSIDTSRKRQAETGLETLRLSASKIPKAPRFVHNQQRPRPRPPSIPLPVNLGSSQYSSRSRFTSKPKQVPVSYGFACVKGDPWQECYAILKEDQGGQVTIAHKQEVEHPMIAIRETKIAKSSCVESLAGCLHENIVSLFGAYIDNETIFFVYECMDVTLAEIQSTPYGGLASYQIAVVCKEVLKGIQHIHTELKILHGSINTNSIMVDRDGNVKLANIGPSMLRGAVSSHHEQEDLRALGLLMVQLMELDTSLQAPDSLELKNPDIWDEQIVKFLKKTASCSRETLQEVRLPPTGRLP</sequence>
<reference evidence="3 4" key="1">
    <citation type="submission" date="2024-09" db="EMBL/GenBank/DDBJ databases">
        <title>Rethinking Asexuality: The Enigmatic Case of Functional Sexual Genes in Lepraria (Stereocaulaceae).</title>
        <authorList>
            <person name="Doellman M."/>
            <person name="Sun Y."/>
            <person name="Barcenas-Pena A."/>
            <person name="Lumbsch H.T."/>
            <person name="Grewe F."/>
        </authorList>
    </citation>
    <scope>NUCLEOTIDE SEQUENCE [LARGE SCALE GENOMIC DNA]</scope>
    <source>
        <strain evidence="3 4">Grewe 0041</strain>
    </source>
</reference>
<dbReference type="Proteomes" id="UP001590951">
    <property type="component" value="Unassembled WGS sequence"/>
</dbReference>
<evidence type="ECO:0000259" key="2">
    <source>
        <dbReference type="PROSITE" id="PS50011"/>
    </source>
</evidence>
<keyword evidence="4" id="KW-1185">Reference proteome</keyword>
<dbReference type="InterPro" id="IPR050285">
    <property type="entry name" value="STE20_Ser/Thr_kinase"/>
</dbReference>
<feature type="region of interest" description="Disordered" evidence="1">
    <location>
        <begin position="1"/>
        <end position="64"/>
    </location>
</feature>
<name>A0ABR4AXX2_9LECA</name>
<evidence type="ECO:0000313" key="3">
    <source>
        <dbReference type="EMBL" id="KAL2049561.1"/>
    </source>
</evidence>
<dbReference type="InterPro" id="IPR000719">
    <property type="entry name" value="Prot_kinase_dom"/>
</dbReference>
<protein>
    <recommendedName>
        <fullName evidence="2">Protein kinase domain-containing protein</fullName>
    </recommendedName>
</protein>
<gene>
    <name evidence="3" type="ORF">ABVK25_010140</name>
</gene>
<dbReference type="PANTHER" id="PTHR48015:SF16">
    <property type="entry name" value="SERINE_THREONINE-PROTEIN KINASE SULU"/>
    <property type="match status" value="1"/>
</dbReference>
<feature type="domain" description="Protein kinase" evidence="2">
    <location>
        <begin position="59"/>
        <end position="312"/>
    </location>
</feature>
<comment type="caution">
    <text evidence="3">The sequence shown here is derived from an EMBL/GenBank/DDBJ whole genome shotgun (WGS) entry which is preliminary data.</text>
</comment>
<dbReference type="InterPro" id="IPR011009">
    <property type="entry name" value="Kinase-like_dom_sf"/>
</dbReference>
<dbReference type="PANTHER" id="PTHR48015">
    <property type="entry name" value="SERINE/THREONINE-PROTEIN KINASE TAO"/>
    <property type="match status" value="1"/>
</dbReference>